<dbReference type="RefSeq" id="WP_113569615.1">
    <property type="nucleotide sequence ID" value="NZ_CP083371.1"/>
</dbReference>
<dbReference type="EMBL" id="WXFA01000029">
    <property type="protein sequence ID" value="MBM3094655.1"/>
    <property type="molecule type" value="Genomic_DNA"/>
</dbReference>
<comment type="caution">
    <text evidence="3">The sequence shown here is derived from an EMBL/GenBank/DDBJ whole genome shotgun (WGS) entry which is preliminary data.</text>
</comment>
<feature type="compositionally biased region" description="Basic and acidic residues" evidence="1">
    <location>
        <begin position="1"/>
        <end position="11"/>
    </location>
</feature>
<feature type="region of interest" description="Disordered" evidence="1">
    <location>
        <begin position="1"/>
        <end position="25"/>
    </location>
</feature>
<feature type="domain" description="YdhG-like" evidence="2">
    <location>
        <begin position="42"/>
        <end position="150"/>
    </location>
</feature>
<sequence>MRKDLPQRELRTYPGADGRTVTSPPVPRDVAEVLARHAEPIQARLLQVRDLIYALAGETDGVGPLTETLKWGEPAYLTEASGSGTTIRLGVAKSAPERCAVFFNCRTTLVETFGIHFADDFTFEGNRALLIPAIGDLPREPLALCLRAALTYHHDQRVCTWTGSTSS</sequence>
<dbReference type="AlphaFoldDB" id="A0AAW4FTK9"/>
<name>A0AAW4FTK9_9HYPH</name>
<dbReference type="SUPFAM" id="SSF159888">
    <property type="entry name" value="YdhG-like"/>
    <property type="match status" value="1"/>
</dbReference>
<dbReference type="InterPro" id="IPR014922">
    <property type="entry name" value="YdhG-like"/>
</dbReference>
<gene>
    <name evidence="3" type="ORF">GFB56_28345</name>
</gene>
<accession>A0AAW4FTK9</accession>
<keyword evidence="4" id="KW-1185">Reference proteome</keyword>
<evidence type="ECO:0000313" key="3">
    <source>
        <dbReference type="EMBL" id="MBM3094655.1"/>
    </source>
</evidence>
<organism evidence="3 4">
    <name type="scientific">Ensifer canadensis</name>
    <dbReference type="NCBI Taxonomy" id="555315"/>
    <lineage>
        <taxon>Bacteria</taxon>
        <taxon>Pseudomonadati</taxon>
        <taxon>Pseudomonadota</taxon>
        <taxon>Alphaproteobacteria</taxon>
        <taxon>Hyphomicrobiales</taxon>
        <taxon>Rhizobiaceae</taxon>
        <taxon>Sinorhizobium/Ensifer group</taxon>
        <taxon>Ensifer</taxon>
    </lineage>
</organism>
<protein>
    <submittedName>
        <fullName evidence="3">DUF1801 domain-containing protein</fullName>
    </submittedName>
</protein>
<evidence type="ECO:0000256" key="1">
    <source>
        <dbReference type="SAM" id="MobiDB-lite"/>
    </source>
</evidence>
<evidence type="ECO:0000313" key="4">
    <source>
        <dbReference type="Proteomes" id="UP000744980"/>
    </source>
</evidence>
<reference evidence="3 4" key="1">
    <citation type="submission" date="2020-01" db="EMBL/GenBank/DDBJ databases">
        <title>Draft genome assembly of Ensifer adhaerens T173.</title>
        <authorList>
            <person name="Craig J.E."/>
            <person name="Stinchcombe J.R."/>
        </authorList>
    </citation>
    <scope>NUCLEOTIDE SEQUENCE [LARGE SCALE GENOMIC DNA]</scope>
    <source>
        <strain evidence="3 4">T173</strain>
    </source>
</reference>
<evidence type="ECO:0000259" key="2">
    <source>
        <dbReference type="Pfam" id="PF08818"/>
    </source>
</evidence>
<proteinExistence type="predicted"/>
<dbReference type="Pfam" id="PF08818">
    <property type="entry name" value="DUF1801"/>
    <property type="match status" value="1"/>
</dbReference>
<dbReference type="Proteomes" id="UP000744980">
    <property type="component" value="Unassembled WGS sequence"/>
</dbReference>